<dbReference type="RefSeq" id="WP_046442207.1">
    <property type="nucleotide sequence ID" value="NZ_LAYJ01000033.1"/>
</dbReference>
<dbReference type="OrthoDB" id="9787478at2"/>
<keyword evidence="2" id="KW-1185">Reference proteome</keyword>
<dbReference type="Pfam" id="PF07505">
    <property type="entry name" value="DUF5131"/>
    <property type="match status" value="1"/>
</dbReference>
<dbReference type="EMBL" id="LAYJ01000033">
    <property type="protein sequence ID" value="KKI52189.1"/>
    <property type="molecule type" value="Genomic_DNA"/>
</dbReference>
<proteinExistence type="predicted"/>
<gene>
    <name evidence="1" type="ORF">CHK_0297</name>
</gene>
<dbReference type="InterPro" id="IPR011101">
    <property type="entry name" value="DUF5131"/>
</dbReference>
<dbReference type="AlphaFoldDB" id="A0A0M2NI27"/>
<reference evidence="1 2" key="1">
    <citation type="submission" date="2015-04" db="EMBL/GenBank/DDBJ databases">
        <title>Draft genome sequence of bacteremic isolate Catabacter hongkongensis type strain HKU16T.</title>
        <authorList>
            <person name="Lau S.K."/>
            <person name="Teng J.L."/>
            <person name="Huang Y."/>
            <person name="Curreem S.O."/>
            <person name="Tsui S.K."/>
            <person name="Woo P.C."/>
        </authorList>
    </citation>
    <scope>NUCLEOTIDE SEQUENCE [LARGE SCALE GENOMIC DNA]</scope>
    <source>
        <strain evidence="1 2">HKU16</strain>
    </source>
</reference>
<dbReference type="Proteomes" id="UP000034076">
    <property type="component" value="Unassembled WGS sequence"/>
</dbReference>
<evidence type="ECO:0000313" key="2">
    <source>
        <dbReference type="Proteomes" id="UP000034076"/>
    </source>
</evidence>
<dbReference type="STRING" id="270498.CHK_0297"/>
<accession>A0A0M2NI27</accession>
<evidence type="ECO:0000313" key="1">
    <source>
        <dbReference type="EMBL" id="KKI52189.1"/>
    </source>
</evidence>
<dbReference type="PATRIC" id="fig|270498.16.peg.2905"/>
<name>A0A0M2NI27_9FIRM</name>
<evidence type="ECO:0008006" key="3">
    <source>
        <dbReference type="Google" id="ProtNLM"/>
    </source>
</evidence>
<comment type="caution">
    <text evidence="1">The sequence shown here is derived from an EMBL/GenBank/DDBJ whole genome shotgun (WGS) entry which is preliminary data.</text>
</comment>
<sequence length="240" mass="28500">MKAWNPWHGCHKISTGCKNCYMHRRDESIGKDPDTVYRTTMFDLPLKKKRDGNFRLQQKGDVFTCGTSDFFLEEADEWRTEAWSMIRQRQDLSFLIITKRIHRFYEKLPPDWGEGYPNVKIGCTVENQEQANYRIPIFLKTPIRHKIIICEPILERIDLTPFLSGQIEMVVAGGESGYYARICEFDWILEIERECRKRNISFWFKQTGTHFKKDGKRYVIRKRFQHSQARKAGINYSATK</sequence>
<protein>
    <recommendedName>
        <fullName evidence="3">DUF5131 family protein</fullName>
    </recommendedName>
</protein>
<organism evidence="1 2">
    <name type="scientific">Christensenella hongkongensis</name>
    <dbReference type="NCBI Taxonomy" id="270498"/>
    <lineage>
        <taxon>Bacteria</taxon>
        <taxon>Bacillati</taxon>
        <taxon>Bacillota</taxon>
        <taxon>Clostridia</taxon>
        <taxon>Christensenellales</taxon>
        <taxon>Christensenellaceae</taxon>
        <taxon>Christensenella</taxon>
    </lineage>
</organism>